<dbReference type="Gene3D" id="3.20.20.100">
    <property type="entry name" value="NADP-dependent oxidoreductase domain"/>
    <property type="match status" value="1"/>
</dbReference>
<feature type="transmembrane region" description="Helical" evidence="2">
    <location>
        <begin position="7"/>
        <end position="29"/>
    </location>
</feature>
<dbReference type="GO" id="GO:0016491">
    <property type="term" value="F:oxidoreductase activity"/>
    <property type="evidence" value="ECO:0007669"/>
    <property type="project" value="UniProtKB-KW"/>
</dbReference>
<keyword evidence="1" id="KW-0560">Oxidoreductase</keyword>
<feature type="domain" description="NADP-dependent oxidoreductase" evidence="3">
    <location>
        <begin position="44"/>
        <end position="117"/>
    </location>
</feature>
<reference evidence="4 5" key="1">
    <citation type="submission" date="2016-10" db="EMBL/GenBank/DDBJ databases">
        <title>Rodentibacter gen. nov. and new species.</title>
        <authorList>
            <person name="Christensen H."/>
        </authorList>
    </citation>
    <scope>NUCLEOTIDE SEQUENCE [LARGE SCALE GENOMIC DNA]</scope>
    <source>
        <strain evidence="4 5">Ac151</strain>
    </source>
</reference>
<evidence type="ECO:0000256" key="1">
    <source>
        <dbReference type="ARBA" id="ARBA00023002"/>
    </source>
</evidence>
<accession>A0A1V3JLM1</accession>
<evidence type="ECO:0000313" key="4">
    <source>
        <dbReference type="EMBL" id="OOF57558.1"/>
    </source>
</evidence>
<dbReference type="PANTHER" id="PTHR43364:SF4">
    <property type="entry name" value="NAD(P)-LINKED OXIDOREDUCTASE SUPERFAMILY PROTEIN"/>
    <property type="match status" value="1"/>
</dbReference>
<keyword evidence="2" id="KW-0472">Membrane</keyword>
<dbReference type="InterPro" id="IPR050523">
    <property type="entry name" value="AKR_Detox_Biosynth"/>
</dbReference>
<dbReference type="STRING" id="1907939.BKL49_08720"/>
<dbReference type="InterPro" id="IPR036812">
    <property type="entry name" value="NAD(P)_OxRdtase_dom_sf"/>
</dbReference>
<evidence type="ECO:0000259" key="3">
    <source>
        <dbReference type="Pfam" id="PF00248"/>
    </source>
</evidence>
<proteinExistence type="predicted"/>
<protein>
    <recommendedName>
        <fullName evidence="3">NADP-dependent oxidoreductase domain-containing protein</fullName>
    </recommendedName>
</protein>
<evidence type="ECO:0000313" key="5">
    <source>
        <dbReference type="Proteomes" id="UP000188602"/>
    </source>
</evidence>
<gene>
    <name evidence="4" type="ORF">BKL49_08720</name>
</gene>
<sequence length="143" mass="15903">MQVKERIFHTVLFELGAMIVGSLASIVLFGSNRLEADQVAKFKYDKTAEQDGKIIERVVKLAEKYSVSMTEISLAWLLTKVASPIAGATKFNHIDGAVNALNVMLSDDDIRYLEECYLPHELSGVMALNKLTANVRFDRPLGK</sequence>
<name>A0A1V3JLM1_9PAST</name>
<dbReference type="InterPro" id="IPR023210">
    <property type="entry name" value="NADP_OxRdtase_dom"/>
</dbReference>
<comment type="caution">
    <text evidence="4">The sequence shown here is derived from an EMBL/GenBank/DDBJ whole genome shotgun (WGS) entry which is preliminary data.</text>
</comment>
<dbReference type="OrthoDB" id="9772407at2"/>
<dbReference type="EMBL" id="MLHQ01000023">
    <property type="protein sequence ID" value="OOF57558.1"/>
    <property type="molecule type" value="Genomic_DNA"/>
</dbReference>
<dbReference type="PANTHER" id="PTHR43364">
    <property type="entry name" value="NADH-SPECIFIC METHYLGLYOXAL REDUCTASE-RELATED"/>
    <property type="match status" value="1"/>
</dbReference>
<dbReference type="RefSeq" id="WP_077424612.1">
    <property type="nucleotide sequence ID" value="NZ_MLHQ01000023.1"/>
</dbReference>
<keyword evidence="5" id="KW-1185">Reference proteome</keyword>
<keyword evidence="2" id="KW-0812">Transmembrane</keyword>
<organism evidence="4 5">
    <name type="scientific">Rodentibacter myodis</name>
    <dbReference type="NCBI Taxonomy" id="1907939"/>
    <lineage>
        <taxon>Bacteria</taxon>
        <taxon>Pseudomonadati</taxon>
        <taxon>Pseudomonadota</taxon>
        <taxon>Gammaproteobacteria</taxon>
        <taxon>Pasteurellales</taxon>
        <taxon>Pasteurellaceae</taxon>
        <taxon>Rodentibacter</taxon>
    </lineage>
</organism>
<keyword evidence="2" id="KW-1133">Transmembrane helix</keyword>
<dbReference type="AlphaFoldDB" id="A0A1V3JLM1"/>
<dbReference type="Pfam" id="PF00248">
    <property type="entry name" value="Aldo_ket_red"/>
    <property type="match status" value="1"/>
</dbReference>
<evidence type="ECO:0000256" key="2">
    <source>
        <dbReference type="SAM" id="Phobius"/>
    </source>
</evidence>
<dbReference type="Proteomes" id="UP000188602">
    <property type="component" value="Unassembled WGS sequence"/>
</dbReference>
<dbReference type="SUPFAM" id="SSF51430">
    <property type="entry name" value="NAD(P)-linked oxidoreductase"/>
    <property type="match status" value="1"/>
</dbReference>